<accession>A0A2T4PT72</accession>
<evidence type="ECO:0000313" key="4">
    <source>
        <dbReference type="EMBL" id="PTI29541.1"/>
    </source>
</evidence>
<protein>
    <submittedName>
        <fullName evidence="4">6-phospho-3-hexuloisomerase</fullName>
    </submittedName>
</protein>
<comment type="similarity">
    <text evidence="1">Belongs to the SIS family. PHI subfamily.</text>
</comment>
<dbReference type="InterPro" id="IPR046348">
    <property type="entry name" value="SIS_dom_sf"/>
</dbReference>
<evidence type="ECO:0000256" key="2">
    <source>
        <dbReference type="SAM" id="Coils"/>
    </source>
</evidence>
<dbReference type="STRING" id="1167632.GCA_000286335_01952"/>
<keyword evidence="4" id="KW-0413">Isomerase</keyword>
<dbReference type="EMBL" id="PZFK01000013">
    <property type="protein sequence ID" value="PTI29541.1"/>
    <property type="molecule type" value="Genomic_DNA"/>
</dbReference>
<dbReference type="NCBIfam" id="TIGR03127">
    <property type="entry name" value="RuMP_HxlB"/>
    <property type="match status" value="1"/>
</dbReference>
<dbReference type="GeneID" id="64117391"/>
<evidence type="ECO:0000256" key="1">
    <source>
        <dbReference type="ARBA" id="ARBA00009235"/>
    </source>
</evidence>
<evidence type="ECO:0000313" key="5">
    <source>
        <dbReference type="Proteomes" id="UP000241209"/>
    </source>
</evidence>
<dbReference type="GO" id="GO:1901135">
    <property type="term" value="P:carbohydrate derivative metabolic process"/>
    <property type="evidence" value="ECO:0007669"/>
    <property type="project" value="InterPro"/>
</dbReference>
<dbReference type="Pfam" id="PF01380">
    <property type="entry name" value="SIS"/>
    <property type="match status" value="1"/>
</dbReference>
<dbReference type="Gene3D" id="3.40.50.10490">
    <property type="entry name" value="Glucose-6-phosphate isomerase like protein, domain 1"/>
    <property type="match status" value="1"/>
</dbReference>
<comment type="caution">
    <text evidence="4">The sequence shown here is derived from an EMBL/GenBank/DDBJ whole genome shotgun (WGS) entry which is preliminary data.</text>
</comment>
<keyword evidence="2" id="KW-0175">Coiled coil</keyword>
<dbReference type="GO" id="GO:0016853">
    <property type="term" value="F:isomerase activity"/>
    <property type="evidence" value="ECO:0007669"/>
    <property type="project" value="UniProtKB-KW"/>
</dbReference>
<sequence>MNNYKVILNEIEDTLNQVSKQVTEQVIEHLLSKDAVFVAAKGRSAFVANGFAMRLNQLGKKSHVVGESTTPSIKQDDILLIVSGSGKTEHLKLLAQKAKDIGAEVILLSTQDSSPIADIANQVIKLPAGTKYDEQGSEQPLGSLFEQSAQIYLDSIVIDLMRELKVSETTMQNNHANLE</sequence>
<dbReference type="AlphaFoldDB" id="A0A2T4PT72"/>
<proteinExistence type="inferred from homology"/>
<feature type="domain" description="SIS" evidence="3">
    <location>
        <begin position="26"/>
        <end position="166"/>
    </location>
</feature>
<dbReference type="SUPFAM" id="SSF53697">
    <property type="entry name" value="SIS domain"/>
    <property type="match status" value="1"/>
</dbReference>
<evidence type="ECO:0000259" key="3">
    <source>
        <dbReference type="PROSITE" id="PS51464"/>
    </source>
</evidence>
<dbReference type="PANTHER" id="PTHR43443:SF1">
    <property type="entry name" value="3-HEXULOSE-6-PHOSPHATE ISOMERASE"/>
    <property type="match status" value="1"/>
</dbReference>
<gene>
    <name evidence="4" type="primary">hxlB</name>
    <name evidence="4" type="ORF">BU072_07700</name>
</gene>
<dbReference type="PANTHER" id="PTHR43443">
    <property type="entry name" value="3-HEXULOSE-6-PHOSPHATE ISOMERASE"/>
    <property type="match status" value="1"/>
</dbReference>
<dbReference type="InterPro" id="IPR017552">
    <property type="entry name" value="PHI/rmpB"/>
</dbReference>
<dbReference type="InterPro" id="IPR001347">
    <property type="entry name" value="SIS_dom"/>
</dbReference>
<organism evidence="4 5">
    <name type="scientific">Mammaliicoccus vitulinus</name>
    <dbReference type="NCBI Taxonomy" id="71237"/>
    <lineage>
        <taxon>Bacteria</taxon>
        <taxon>Bacillati</taxon>
        <taxon>Bacillota</taxon>
        <taxon>Bacilli</taxon>
        <taxon>Bacillales</taxon>
        <taxon>Staphylococcaceae</taxon>
        <taxon>Mammaliicoccus</taxon>
    </lineage>
</organism>
<reference evidence="4 5" key="1">
    <citation type="journal article" date="2016" name="Front. Microbiol.">
        <title>Comprehensive Phylogenetic Analysis of Bovine Non-aureus Staphylococci Species Based on Whole-Genome Sequencing.</title>
        <authorList>
            <person name="Naushad S."/>
            <person name="Barkema H.W."/>
            <person name="Luby C."/>
            <person name="Condas L.A."/>
            <person name="Nobrega D.B."/>
            <person name="Carson D.A."/>
            <person name="De Buck J."/>
        </authorList>
    </citation>
    <scope>NUCLEOTIDE SEQUENCE [LARGE SCALE GENOMIC DNA]</scope>
    <source>
        <strain evidence="4 5">SNUC 2204</strain>
    </source>
</reference>
<dbReference type="PROSITE" id="PS51464">
    <property type="entry name" value="SIS"/>
    <property type="match status" value="1"/>
</dbReference>
<dbReference type="RefSeq" id="WP_107536676.1">
    <property type="nucleotide sequence ID" value="NZ_BMDF01000007.1"/>
</dbReference>
<feature type="coiled-coil region" evidence="2">
    <location>
        <begin position="1"/>
        <end position="28"/>
    </location>
</feature>
<name>A0A2T4PT72_9STAP</name>
<dbReference type="Proteomes" id="UP000241209">
    <property type="component" value="Unassembled WGS sequence"/>
</dbReference>
<dbReference type="GO" id="GO:0097367">
    <property type="term" value="F:carbohydrate derivative binding"/>
    <property type="evidence" value="ECO:0007669"/>
    <property type="project" value="InterPro"/>
</dbReference>
<dbReference type="CDD" id="cd05005">
    <property type="entry name" value="SIS_PHI"/>
    <property type="match status" value="1"/>
</dbReference>